<evidence type="ECO:0000256" key="1">
    <source>
        <dbReference type="PROSITE-ProRule" id="PRU01251"/>
    </source>
</evidence>
<dbReference type="RefSeq" id="WP_093614525.1">
    <property type="nucleotide sequence ID" value="NZ_FNFF01000013.1"/>
</dbReference>
<name>A0A1G9FB95_9ACTN</name>
<dbReference type="Gene3D" id="1.10.1780.10">
    <property type="entry name" value="Clp, N-terminal domain"/>
    <property type="match status" value="1"/>
</dbReference>
<dbReference type="SUPFAM" id="SSF81923">
    <property type="entry name" value="Double Clp-N motif"/>
    <property type="match status" value="1"/>
</dbReference>
<dbReference type="InterPro" id="IPR036628">
    <property type="entry name" value="Clp_N_dom_sf"/>
</dbReference>
<reference evidence="3 4" key="1">
    <citation type="submission" date="2016-10" db="EMBL/GenBank/DDBJ databases">
        <authorList>
            <person name="de Groot N.N."/>
        </authorList>
    </citation>
    <scope>NUCLEOTIDE SEQUENCE [LARGE SCALE GENOMIC DNA]</scope>
    <source>
        <strain evidence="3 4">CGMCC 4.5727</strain>
    </source>
</reference>
<dbReference type="AlphaFoldDB" id="A0A1G9FB95"/>
<feature type="domain" description="Clp R" evidence="2">
    <location>
        <begin position="10"/>
        <end position="82"/>
    </location>
</feature>
<dbReference type="STRING" id="417292.SAMN05421806_11319"/>
<sequence length="82" mass="9148">MAADRTRRTPDRPLIRTPRYEQVLAEAERIAAGLGHDYVGVEHIFLAVLRDPAAVPTQVLAGIVDPVDVDEALSEVMRTYHR</sequence>
<organism evidence="3 4">
    <name type="scientific">Streptomyces indicus</name>
    <dbReference type="NCBI Taxonomy" id="417292"/>
    <lineage>
        <taxon>Bacteria</taxon>
        <taxon>Bacillati</taxon>
        <taxon>Actinomycetota</taxon>
        <taxon>Actinomycetes</taxon>
        <taxon>Kitasatosporales</taxon>
        <taxon>Streptomycetaceae</taxon>
        <taxon>Streptomyces</taxon>
    </lineage>
</organism>
<evidence type="ECO:0000259" key="2">
    <source>
        <dbReference type="PROSITE" id="PS51903"/>
    </source>
</evidence>
<accession>A0A1G9FB95</accession>
<gene>
    <name evidence="3" type="ORF">SAMN05421806_11319</name>
</gene>
<proteinExistence type="predicted"/>
<dbReference type="PROSITE" id="PS51903">
    <property type="entry name" value="CLP_R"/>
    <property type="match status" value="1"/>
</dbReference>
<dbReference type="EMBL" id="FNFF01000013">
    <property type="protein sequence ID" value="SDK85621.1"/>
    <property type="molecule type" value="Genomic_DNA"/>
</dbReference>
<evidence type="ECO:0000313" key="3">
    <source>
        <dbReference type="EMBL" id="SDK85621.1"/>
    </source>
</evidence>
<dbReference type="OrthoDB" id="3628183at2"/>
<protein>
    <submittedName>
        <fullName evidence="3">Clp amino terminal domain-containing protein, pathogenicity island component</fullName>
    </submittedName>
</protein>
<evidence type="ECO:0000313" key="4">
    <source>
        <dbReference type="Proteomes" id="UP000199155"/>
    </source>
</evidence>
<keyword evidence="4" id="KW-1185">Reference proteome</keyword>
<dbReference type="InterPro" id="IPR004176">
    <property type="entry name" value="Clp_R_N"/>
</dbReference>
<keyword evidence="1" id="KW-0677">Repeat</keyword>
<dbReference type="Pfam" id="PF02861">
    <property type="entry name" value="Clp_N"/>
    <property type="match status" value="1"/>
</dbReference>
<dbReference type="Proteomes" id="UP000199155">
    <property type="component" value="Unassembled WGS sequence"/>
</dbReference>